<protein>
    <submittedName>
        <fullName evidence="1">Uncharacterized protein</fullName>
    </submittedName>
</protein>
<name>A0A7C9CZM9_OPUST</name>
<sequence>MSWIIQLKPSLPTEAIKSAHSYDHHISSLKTIVELNLFNLIISLHQLESNLALNFGFPLNAIIGKNVLPCVLESRRNLSPHNEFLVNRNLILIPNMMMVKLTGQVGP</sequence>
<reference evidence="1" key="1">
    <citation type="journal article" date="2013" name="J. Plant Res.">
        <title>Effect of fungi and light on seed germination of three Opuntia species from semiarid lands of central Mexico.</title>
        <authorList>
            <person name="Delgado-Sanchez P."/>
            <person name="Jimenez-Bremont J.F."/>
            <person name="Guerrero-Gonzalez Mde L."/>
            <person name="Flores J."/>
        </authorList>
    </citation>
    <scope>NUCLEOTIDE SEQUENCE</scope>
    <source>
        <tissue evidence="1">Cladode</tissue>
    </source>
</reference>
<evidence type="ECO:0000313" key="1">
    <source>
        <dbReference type="EMBL" id="MBA4629906.1"/>
    </source>
</evidence>
<organism evidence="1">
    <name type="scientific">Opuntia streptacantha</name>
    <name type="common">Prickly pear cactus</name>
    <name type="synonym">Opuntia cardona</name>
    <dbReference type="NCBI Taxonomy" id="393608"/>
    <lineage>
        <taxon>Eukaryota</taxon>
        <taxon>Viridiplantae</taxon>
        <taxon>Streptophyta</taxon>
        <taxon>Embryophyta</taxon>
        <taxon>Tracheophyta</taxon>
        <taxon>Spermatophyta</taxon>
        <taxon>Magnoliopsida</taxon>
        <taxon>eudicotyledons</taxon>
        <taxon>Gunneridae</taxon>
        <taxon>Pentapetalae</taxon>
        <taxon>Caryophyllales</taxon>
        <taxon>Cactineae</taxon>
        <taxon>Cactaceae</taxon>
        <taxon>Opuntioideae</taxon>
        <taxon>Opuntia</taxon>
    </lineage>
</organism>
<accession>A0A7C9CZM9</accession>
<reference evidence="1" key="2">
    <citation type="submission" date="2020-07" db="EMBL/GenBank/DDBJ databases">
        <authorList>
            <person name="Vera ALvarez R."/>
            <person name="Arias-Moreno D.M."/>
            <person name="Jimenez-Jacinto V."/>
            <person name="Jimenez-Bremont J.F."/>
            <person name="Swaminathan K."/>
            <person name="Moose S.P."/>
            <person name="Guerrero-Gonzalez M.L."/>
            <person name="Marino-Ramirez L."/>
            <person name="Landsman D."/>
            <person name="Rodriguez-Kessler M."/>
            <person name="Delgado-Sanchez P."/>
        </authorList>
    </citation>
    <scope>NUCLEOTIDE SEQUENCE</scope>
    <source>
        <tissue evidence="1">Cladode</tissue>
    </source>
</reference>
<dbReference type="AlphaFoldDB" id="A0A7C9CZM9"/>
<dbReference type="EMBL" id="GISG01071166">
    <property type="protein sequence ID" value="MBA4629906.1"/>
    <property type="molecule type" value="Transcribed_RNA"/>
</dbReference>
<proteinExistence type="predicted"/>